<organism evidence="4">
    <name type="scientific">Metarhizium acridum (strain CQMa 102)</name>
    <dbReference type="NCBI Taxonomy" id="655827"/>
    <lineage>
        <taxon>Eukaryota</taxon>
        <taxon>Fungi</taxon>
        <taxon>Dikarya</taxon>
        <taxon>Ascomycota</taxon>
        <taxon>Pezizomycotina</taxon>
        <taxon>Sordariomycetes</taxon>
        <taxon>Hypocreomycetidae</taxon>
        <taxon>Hypocreales</taxon>
        <taxon>Clavicipitaceae</taxon>
        <taxon>Metarhizium</taxon>
    </lineage>
</organism>
<keyword evidence="2" id="KW-0812">Transmembrane</keyword>
<feature type="compositionally biased region" description="Basic residues" evidence="1">
    <location>
        <begin position="245"/>
        <end position="256"/>
    </location>
</feature>
<sequence>MAFVYTIIGMGSMVAMMAGAGFSVGAAVMGAISLTVNRPVIFNPNNIIYSFKLGLDGAGTNEGFDPLRGAGGRAPKILVFDNQGKQLGQTKKQIKCGDGEDHCVEVVKKIKKQPSYALLLGLENPICLASASVSYPSGDRYAWVGNWAHTCDKPWYFSDIDAHHDNGSVKLLCAWLGQDGYKENYSTGIRIHFPEFAKGFAGNGNNASYYCRDNNTALAFYNNQSPKFFNGDNVQEHKVNEKDKKNQKKKKGKRSAGMKAPSVRSHHAAHSAKLLCDSTSSVGPTLVSVPERSFCHMPDKVLYRFCEDVAVGACWDHEAHAFAAKGPRAMLARAELPDMDFEEPTVWGGN</sequence>
<dbReference type="KEGG" id="maw:19246433"/>
<dbReference type="eggNOG" id="ENOG502SNA7">
    <property type="taxonomic scope" value="Eukaryota"/>
</dbReference>
<dbReference type="HOGENOM" id="CLU_046577_1_0_1"/>
<keyword evidence="2" id="KW-1133">Transmembrane helix</keyword>
<name>E9DWX4_METAQ</name>
<keyword evidence="4" id="KW-1185">Reference proteome</keyword>
<dbReference type="OMA" id="DAVCIAW"/>
<reference evidence="3 4" key="1">
    <citation type="journal article" date="2011" name="PLoS Genet.">
        <title>Genome sequencing and comparative transcriptomics of the model entomopathogenic fungi Metarhizium anisopliae and M. acridum.</title>
        <authorList>
            <person name="Gao Q."/>
            <person name="Jin K."/>
            <person name="Ying S.H."/>
            <person name="Zhang Y."/>
            <person name="Xiao G."/>
            <person name="Shang Y."/>
            <person name="Duan Z."/>
            <person name="Hu X."/>
            <person name="Xie X.Q."/>
            <person name="Zhou G."/>
            <person name="Peng G."/>
            <person name="Luo Z."/>
            <person name="Huang W."/>
            <person name="Wang B."/>
            <person name="Fang W."/>
            <person name="Wang S."/>
            <person name="Zhong Y."/>
            <person name="Ma L.J."/>
            <person name="St Leger R.J."/>
            <person name="Zhao G.P."/>
            <person name="Pei Y."/>
            <person name="Feng M.G."/>
            <person name="Xia Y."/>
            <person name="Wang C."/>
        </authorList>
    </citation>
    <scope>NUCLEOTIDE SEQUENCE [LARGE SCALE GENOMIC DNA]</scope>
    <source>
        <strain evidence="3 4">CQMa 102</strain>
    </source>
</reference>
<feature type="region of interest" description="Disordered" evidence="1">
    <location>
        <begin position="236"/>
        <end position="265"/>
    </location>
</feature>
<dbReference type="Proteomes" id="UP000002499">
    <property type="component" value="Unassembled WGS sequence"/>
</dbReference>
<dbReference type="InParanoid" id="E9DWX4"/>
<evidence type="ECO:0000313" key="3">
    <source>
        <dbReference type="EMBL" id="EFY91837.1"/>
    </source>
</evidence>
<dbReference type="GeneID" id="19246433"/>
<evidence type="ECO:0000256" key="1">
    <source>
        <dbReference type="SAM" id="MobiDB-lite"/>
    </source>
</evidence>
<dbReference type="AlphaFoldDB" id="E9DWX4"/>
<dbReference type="EMBL" id="GL698479">
    <property type="protein sequence ID" value="EFY91837.1"/>
    <property type="molecule type" value="Genomic_DNA"/>
</dbReference>
<dbReference type="OrthoDB" id="5365129at2759"/>
<accession>E9DWX4</accession>
<gene>
    <name evidence="3" type="ORF">MAC_02122</name>
</gene>
<evidence type="ECO:0000313" key="4">
    <source>
        <dbReference type="Proteomes" id="UP000002499"/>
    </source>
</evidence>
<keyword evidence="2" id="KW-0472">Membrane</keyword>
<feature type="transmembrane region" description="Helical" evidence="2">
    <location>
        <begin position="12"/>
        <end position="36"/>
    </location>
</feature>
<proteinExistence type="predicted"/>
<evidence type="ECO:0000256" key="2">
    <source>
        <dbReference type="SAM" id="Phobius"/>
    </source>
</evidence>
<protein>
    <submittedName>
        <fullName evidence="3">Uncharacterized protein</fullName>
    </submittedName>
</protein>